<dbReference type="Proteomes" id="UP000191901">
    <property type="component" value="Chromosome"/>
</dbReference>
<sequence length="259" mass="27888">MARLYQALVSLGVMLGVSLAALPISVAAELEEIRARGHLVVAVKDNWRPLGFRNDAGELVGFEIDIARQLAQVLVGDAAAITLAPVANQERLPVVMEGRVDLAIAGVAATPARMRLVSFSMPYYLDGTAVVAQDPQIRALQDVGPGPLTVLAGSDAIATLQYLLPHTVLNSVTSYQAALSRLQAGQTRGVAADLTVLTGWVQEHPDYHLLPNTLSSVPLAVVMPKGVQYNDLRRQVNNSIHQWHQDGWLEERATAWGLP</sequence>
<gene>
    <name evidence="6" type="ORF">XM38_000930</name>
</gene>
<feature type="domain" description="Solute-binding protein family 3/N-terminal" evidence="5">
    <location>
        <begin position="38"/>
        <end position="259"/>
    </location>
</feature>
<dbReference type="OrthoDB" id="457005at2"/>
<dbReference type="Gene3D" id="3.40.190.10">
    <property type="entry name" value="Periplasmic binding protein-like II"/>
    <property type="match status" value="2"/>
</dbReference>
<dbReference type="STRING" id="1641165.XM38_20810"/>
<evidence type="ECO:0000256" key="4">
    <source>
        <dbReference type="RuleBase" id="RU003744"/>
    </source>
</evidence>
<dbReference type="AlphaFoldDB" id="A0A1Z3HFY8"/>
<comment type="similarity">
    <text evidence="1 4">Belongs to the bacterial solute-binding protein 3 family.</text>
</comment>
<dbReference type="GO" id="GO:0005576">
    <property type="term" value="C:extracellular region"/>
    <property type="evidence" value="ECO:0007669"/>
    <property type="project" value="TreeGrafter"/>
</dbReference>
<dbReference type="PANTHER" id="PTHR30085">
    <property type="entry name" value="AMINO ACID ABC TRANSPORTER PERMEASE"/>
    <property type="match status" value="1"/>
</dbReference>
<dbReference type="SUPFAM" id="SSF53850">
    <property type="entry name" value="Periplasmic binding protein-like II"/>
    <property type="match status" value="1"/>
</dbReference>
<dbReference type="KEGG" id="hhg:XM38_000930"/>
<accession>A0A1Z3HFY8</accession>
<evidence type="ECO:0000259" key="5">
    <source>
        <dbReference type="SMART" id="SM00062"/>
    </source>
</evidence>
<evidence type="ECO:0000256" key="2">
    <source>
        <dbReference type="ARBA" id="ARBA00022448"/>
    </source>
</evidence>
<keyword evidence="3" id="KW-0732">Signal</keyword>
<dbReference type="InterPro" id="IPR018313">
    <property type="entry name" value="SBP_3_CS"/>
</dbReference>
<dbReference type="InterPro" id="IPR051455">
    <property type="entry name" value="Bact_solute-bind_prot3"/>
</dbReference>
<organism evidence="6 7">
    <name type="scientific">Halomicronema hongdechloris C2206</name>
    <dbReference type="NCBI Taxonomy" id="1641165"/>
    <lineage>
        <taxon>Bacteria</taxon>
        <taxon>Bacillati</taxon>
        <taxon>Cyanobacteriota</taxon>
        <taxon>Cyanophyceae</taxon>
        <taxon>Nodosilineales</taxon>
        <taxon>Nodosilineaceae</taxon>
        <taxon>Halomicronema</taxon>
    </lineage>
</organism>
<dbReference type="EMBL" id="CP021983">
    <property type="protein sequence ID" value="ASC69167.1"/>
    <property type="molecule type" value="Genomic_DNA"/>
</dbReference>
<protein>
    <submittedName>
        <fullName evidence="6">Bacterial ionotropic glutamate receptor</fullName>
    </submittedName>
</protein>
<keyword evidence="6" id="KW-0675">Receptor</keyword>
<dbReference type="GO" id="GO:0006865">
    <property type="term" value="P:amino acid transport"/>
    <property type="evidence" value="ECO:0007669"/>
    <property type="project" value="TreeGrafter"/>
</dbReference>
<reference evidence="6 7" key="1">
    <citation type="journal article" date="2016" name="Biochim. Biophys. Acta">
        <title>Characterization of red-shifted phycobilisomes isolated from the chlorophyll f-containing cyanobacterium Halomicronema hongdechloris.</title>
        <authorList>
            <person name="Li Y."/>
            <person name="Lin Y."/>
            <person name="Garvey C.J."/>
            <person name="Birch D."/>
            <person name="Corkery R.W."/>
            <person name="Loughlin P.C."/>
            <person name="Scheer H."/>
            <person name="Willows R.D."/>
            <person name="Chen M."/>
        </authorList>
    </citation>
    <scope>NUCLEOTIDE SEQUENCE [LARGE SCALE GENOMIC DNA]</scope>
    <source>
        <strain evidence="6 7">C2206</strain>
    </source>
</reference>
<dbReference type="InterPro" id="IPR001638">
    <property type="entry name" value="Solute-binding_3/MltF_N"/>
</dbReference>
<evidence type="ECO:0000256" key="1">
    <source>
        <dbReference type="ARBA" id="ARBA00010333"/>
    </source>
</evidence>
<dbReference type="PROSITE" id="PS01039">
    <property type="entry name" value="SBP_BACTERIAL_3"/>
    <property type="match status" value="1"/>
</dbReference>
<proteinExistence type="inferred from homology"/>
<evidence type="ECO:0000313" key="7">
    <source>
        <dbReference type="Proteomes" id="UP000191901"/>
    </source>
</evidence>
<evidence type="ECO:0000256" key="3">
    <source>
        <dbReference type="ARBA" id="ARBA00022729"/>
    </source>
</evidence>
<evidence type="ECO:0000313" key="6">
    <source>
        <dbReference type="EMBL" id="ASC69167.1"/>
    </source>
</evidence>
<name>A0A1Z3HFY8_9CYAN</name>
<dbReference type="GO" id="GO:0030288">
    <property type="term" value="C:outer membrane-bounded periplasmic space"/>
    <property type="evidence" value="ECO:0007669"/>
    <property type="project" value="TreeGrafter"/>
</dbReference>
<keyword evidence="7" id="KW-1185">Reference proteome</keyword>
<dbReference type="Pfam" id="PF00497">
    <property type="entry name" value="SBP_bac_3"/>
    <property type="match status" value="1"/>
</dbReference>
<dbReference type="SMART" id="SM00062">
    <property type="entry name" value="PBPb"/>
    <property type="match status" value="1"/>
</dbReference>
<keyword evidence="2" id="KW-0813">Transport</keyword>
<dbReference type="PANTHER" id="PTHR30085:SF6">
    <property type="entry name" value="ABC TRANSPORTER GLUTAMINE-BINDING PROTEIN GLNH"/>
    <property type="match status" value="1"/>
</dbReference>